<dbReference type="Proteomes" id="UP001589733">
    <property type="component" value="Unassembled WGS sequence"/>
</dbReference>
<name>A0ABV6AUN4_9DEIO</name>
<gene>
    <name evidence="2" type="ORF">ACFFLM_04345</name>
</gene>
<evidence type="ECO:0000313" key="3">
    <source>
        <dbReference type="Proteomes" id="UP001589733"/>
    </source>
</evidence>
<organism evidence="2 3">
    <name type="scientific">Deinococcus oregonensis</name>
    <dbReference type="NCBI Taxonomy" id="1805970"/>
    <lineage>
        <taxon>Bacteria</taxon>
        <taxon>Thermotogati</taxon>
        <taxon>Deinococcota</taxon>
        <taxon>Deinococci</taxon>
        <taxon>Deinococcales</taxon>
        <taxon>Deinococcaceae</taxon>
        <taxon>Deinococcus</taxon>
    </lineage>
</organism>
<protein>
    <recommendedName>
        <fullName evidence="4">DUF2845 domain-containing protein</fullName>
    </recommendedName>
</protein>
<proteinExistence type="predicted"/>
<evidence type="ECO:0000256" key="1">
    <source>
        <dbReference type="SAM" id="SignalP"/>
    </source>
</evidence>
<accession>A0ABV6AUN4</accession>
<keyword evidence="3" id="KW-1185">Reference proteome</keyword>
<feature type="chain" id="PRO_5046869862" description="DUF2845 domain-containing protein" evidence="1">
    <location>
        <begin position="20"/>
        <end position="102"/>
    </location>
</feature>
<dbReference type="RefSeq" id="WP_380005914.1">
    <property type="nucleotide sequence ID" value="NZ_JBHLYR010000013.1"/>
</dbReference>
<sequence length="102" mass="11473">MRPFALTLLALLLTSAASAPTPPYCQPVAFQDYVLPIGYQAVVITPAVCNRPALIRKENTITGSQEAPLLINVGQPRRIWLFTHRLSYSLDGKLWRRLQVKR</sequence>
<evidence type="ECO:0008006" key="4">
    <source>
        <dbReference type="Google" id="ProtNLM"/>
    </source>
</evidence>
<evidence type="ECO:0000313" key="2">
    <source>
        <dbReference type="EMBL" id="MFB9991212.1"/>
    </source>
</evidence>
<comment type="caution">
    <text evidence="2">The sequence shown here is derived from an EMBL/GenBank/DDBJ whole genome shotgun (WGS) entry which is preliminary data.</text>
</comment>
<keyword evidence="1" id="KW-0732">Signal</keyword>
<dbReference type="EMBL" id="JBHLYR010000013">
    <property type="protein sequence ID" value="MFB9991212.1"/>
    <property type="molecule type" value="Genomic_DNA"/>
</dbReference>
<reference evidence="2 3" key="1">
    <citation type="submission" date="2024-09" db="EMBL/GenBank/DDBJ databases">
        <authorList>
            <person name="Sun Q."/>
            <person name="Mori K."/>
        </authorList>
    </citation>
    <scope>NUCLEOTIDE SEQUENCE [LARGE SCALE GENOMIC DNA]</scope>
    <source>
        <strain evidence="2 3">JCM 13503</strain>
    </source>
</reference>
<feature type="signal peptide" evidence="1">
    <location>
        <begin position="1"/>
        <end position="19"/>
    </location>
</feature>